<dbReference type="PANTHER" id="PTHR43806">
    <property type="entry name" value="PEPTIDASE S8"/>
    <property type="match status" value="1"/>
</dbReference>
<keyword evidence="9" id="KW-1185">Reference proteome</keyword>
<dbReference type="SUPFAM" id="SSF52743">
    <property type="entry name" value="Subtilisin-like"/>
    <property type="match status" value="1"/>
</dbReference>
<proteinExistence type="inferred from homology"/>
<gene>
    <name evidence="8" type="ORF">E4633_17185</name>
</gene>
<name>A0A4S1CC21_9BACT</name>
<feature type="domain" description="Peptidase S8/S53" evidence="7">
    <location>
        <begin position="139"/>
        <end position="355"/>
    </location>
</feature>
<dbReference type="Pfam" id="PF00082">
    <property type="entry name" value="Peptidase_S8"/>
    <property type="match status" value="1"/>
</dbReference>
<evidence type="ECO:0000256" key="2">
    <source>
        <dbReference type="ARBA" id="ARBA00022670"/>
    </source>
</evidence>
<protein>
    <recommendedName>
        <fullName evidence="7">Peptidase S8/S53 domain-containing protein</fullName>
    </recommendedName>
</protein>
<evidence type="ECO:0000313" key="8">
    <source>
        <dbReference type="EMBL" id="TGU70928.1"/>
    </source>
</evidence>
<dbReference type="InterPro" id="IPR023827">
    <property type="entry name" value="Peptidase_S8_Asp-AS"/>
</dbReference>
<comment type="similarity">
    <text evidence="1 5">Belongs to the peptidase S8 family.</text>
</comment>
<dbReference type="InterPro" id="IPR015500">
    <property type="entry name" value="Peptidase_S8_subtilisin-rel"/>
</dbReference>
<feature type="active site" description="Charge relay system" evidence="5">
    <location>
        <position position="178"/>
    </location>
</feature>
<dbReference type="AlphaFoldDB" id="A0A4S1CC21"/>
<sequence length="629" mass="63232">MVNVLPRFLKSIICCSLLSVLFCSGTALAAKAAKEVPSLLVRLSSGLSAEQESDVIVSNGGVRKAKLRKTPLQVVSLAPGETQRALDKYRKDPRVVSVEVNQVRKAAGVTNDPAYESQWALPKIGWDKVYGAITPAGTATVAILDSGVDATHPDLAGKVLPGTSILDGSDGLTDLNGHGTAMAGIIAAVADNGVGMAGVAPGGVRVMPVTVLDADGEGLDSDIIDGIRWAADNGATVILMPFSNPTFSQNLQDAIDYAWSKGCVLVAATGNEGSGSPTFPAGDRGVVGVSATDPSDALLSFSNYGSDVYVAAPGAQIYSTAPGGGYASMTGTSASAAIAAGIAAYVKAVSPALSNGVVVGRLGSGASAIGSPAQTGHGRVDLAGTLASKDVTYLQPAGVGGGTTPVQDPYLAAGTCDKLLFLTVPFIANALAVTEVIVEAHNGSANCTFPSPGTTLVNLSSDSAGGGFYSDPSGTNSITTVSLSNPSSNKAHQATFYYKDSYGGTTPIIRIYQTGAGALTDASQTETINKVSQSITFNKPADLAFTTGHPTVTATASSGLVPTFTSSTTGVCTVTSGGSLTLISTGNCAINADQAGDVSYSAAPTVAQTFAVTPLPQSITFTSTVPGNA</sequence>
<comment type="caution">
    <text evidence="8">The sequence shown here is derived from an EMBL/GenBank/DDBJ whole genome shotgun (WGS) entry which is preliminary data.</text>
</comment>
<reference evidence="8 9" key="1">
    <citation type="submission" date="2019-04" db="EMBL/GenBank/DDBJ databases">
        <title>Geobacter oryzae sp. nov., ferric-reducing bacteria isolated from paddy soil.</title>
        <authorList>
            <person name="Xu Z."/>
            <person name="Masuda Y."/>
            <person name="Itoh H."/>
            <person name="Senoo K."/>
        </authorList>
    </citation>
    <scope>NUCLEOTIDE SEQUENCE [LARGE SCALE GENOMIC DNA]</scope>
    <source>
        <strain evidence="8 9">Red111</strain>
    </source>
</reference>
<dbReference type="InterPro" id="IPR050131">
    <property type="entry name" value="Peptidase_S8_subtilisin-like"/>
</dbReference>
<evidence type="ECO:0000256" key="3">
    <source>
        <dbReference type="ARBA" id="ARBA00022801"/>
    </source>
</evidence>
<evidence type="ECO:0000256" key="4">
    <source>
        <dbReference type="ARBA" id="ARBA00022825"/>
    </source>
</evidence>
<organism evidence="8 9">
    <name type="scientific">Geomonas terrae</name>
    <dbReference type="NCBI Taxonomy" id="2562681"/>
    <lineage>
        <taxon>Bacteria</taxon>
        <taxon>Pseudomonadati</taxon>
        <taxon>Thermodesulfobacteriota</taxon>
        <taxon>Desulfuromonadia</taxon>
        <taxon>Geobacterales</taxon>
        <taxon>Geobacteraceae</taxon>
        <taxon>Geomonas</taxon>
    </lineage>
</organism>
<dbReference type="Gene3D" id="3.40.50.200">
    <property type="entry name" value="Peptidase S8/S53 domain"/>
    <property type="match status" value="1"/>
</dbReference>
<keyword evidence="4 5" id="KW-0720">Serine protease</keyword>
<keyword evidence="2 5" id="KW-0645">Protease</keyword>
<dbReference type="PROSITE" id="PS00136">
    <property type="entry name" value="SUBTILASE_ASP"/>
    <property type="match status" value="1"/>
</dbReference>
<dbReference type="GO" id="GO:0004252">
    <property type="term" value="F:serine-type endopeptidase activity"/>
    <property type="evidence" value="ECO:0007669"/>
    <property type="project" value="UniProtKB-UniRule"/>
</dbReference>
<keyword evidence="3 5" id="KW-0378">Hydrolase</keyword>
<evidence type="ECO:0000256" key="1">
    <source>
        <dbReference type="ARBA" id="ARBA00011073"/>
    </source>
</evidence>
<dbReference type="PANTHER" id="PTHR43806:SF11">
    <property type="entry name" value="CEREVISIN-RELATED"/>
    <property type="match status" value="1"/>
</dbReference>
<evidence type="ECO:0000256" key="5">
    <source>
        <dbReference type="PROSITE-ProRule" id="PRU01240"/>
    </source>
</evidence>
<feature type="active site" description="Charge relay system" evidence="5">
    <location>
        <position position="333"/>
    </location>
</feature>
<dbReference type="InterPro" id="IPR000209">
    <property type="entry name" value="Peptidase_S8/S53_dom"/>
</dbReference>
<accession>A0A4S1CC21</accession>
<evidence type="ECO:0000256" key="6">
    <source>
        <dbReference type="SAM" id="SignalP"/>
    </source>
</evidence>
<evidence type="ECO:0000259" key="7">
    <source>
        <dbReference type="Pfam" id="PF00082"/>
    </source>
</evidence>
<dbReference type="PROSITE" id="PS51892">
    <property type="entry name" value="SUBTILASE"/>
    <property type="match status" value="1"/>
</dbReference>
<feature type="signal peptide" evidence="6">
    <location>
        <begin position="1"/>
        <end position="29"/>
    </location>
</feature>
<dbReference type="PRINTS" id="PR00723">
    <property type="entry name" value="SUBTILISIN"/>
</dbReference>
<dbReference type="InterPro" id="IPR036852">
    <property type="entry name" value="Peptidase_S8/S53_dom_sf"/>
</dbReference>
<feature type="active site" description="Charge relay system" evidence="5">
    <location>
        <position position="145"/>
    </location>
</feature>
<feature type="chain" id="PRO_5020446582" description="Peptidase S8/S53 domain-containing protein" evidence="6">
    <location>
        <begin position="30"/>
        <end position="629"/>
    </location>
</feature>
<keyword evidence="6" id="KW-0732">Signal</keyword>
<dbReference type="Proteomes" id="UP000306416">
    <property type="component" value="Unassembled WGS sequence"/>
</dbReference>
<evidence type="ECO:0000313" key="9">
    <source>
        <dbReference type="Proteomes" id="UP000306416"/>
    </source>
</evidence>
<dbReference type="GO" id="GO:0006508">
    <property type="term" value="P:proteolysis"/>
    <property type="evidence" value="ECO:0007669"/>
    <property type="project" value="UniProtKB-KW"/>
</dbReference>
<feature type="non-terminal residue" evidence="8">
    <location>
        <position position="629"/>
    </location>
</feature>
<dbReference type="EMBL" id="SRSC01000004">
    <property type="protein sequence ID" value="TGU70928.1"/>
    <property type="molecule type" value="Genomic_DNA"/>
</dbReference>